<evidence type="ECO:0000313" key="4">
    <source>
        <dbReference type="Proteomes" id="UP000398389"/>
    </source>
</evidence>
<keyword evidence="2" id="KW-0472">Membrane</keyword>
<evidence type="ECO:0000256" key="1">
    <source>
        <dbReference type="SAM" id="MobiDB-lite"/>
    </source>
</evidence>
<dbReference type="Proteomes" id="UP000398389">
    <property type="component" value="Unassembled WGS sequence"/>
</dbReference>
<dbReference type="GeneID" id="43584113"/>
<protein>
    <submittedName>
        <fullName evidence="3">Uncharacterized protein</fullName>
    </submittedName>
</protein>
<evidence type="ECO:0000256" key="2">
    <source>
        <dbReference type="SAM" id="Phobius"/>
    </source>
</evidence>
<feature type="transmembrane region" description="Helical" evidence="2">
    <location>
        <begin position="6"/>
        <end position="25"/>
    </location>
</feature>
<feature type="compositionally biased region" description="Low complexity" evidence="1">
    <location>
        <begin position="56"/>
        <end position="68"/>
    </location>
</feature>
<dbReference type="RefSeq" id="XP_031855904.1">
    <property type="nucleotide sequence ID" value="XM_032000013.1"/>
</dbReference>
<dbReference type="OrthoDB" id="4080273at2759"/>
<sequence>MSNLLVKSIPVVTAVVGIATGYAFFQPMIIEQLRKDGALKPQIEQEIQRYESAAINNLDANNNNNNNNEVSKEQ</sequence>
<dbReference type="AlphaFoldDB" id="A0A5E8C0B4"/>
<gene>
    <name evidence="3" type="ORF">SAPINGB_P005299</name>
</gene>
<keyword evidence="2" id="KW-1133">Transmembrane helix</keyword>
<evidence type="ECO:0000313" key="3">
    <source>
        <dbReference type="EMBL" id="VVT56812.1"/>
    </source>
</evidence>
<feature type="region of interest" description="Disordered" evidence="1">
    <location>
        <begin position="55"/>
        <end position="74"/>
    </location>
</feature>
<keyword evidence="2" id="KW-0812">Transmembrane</keyword>
<organism evidence="3 4">
    <name type="scientific">Magnusiomyces paraingens</name>
    <dbReference type="NCBI Taxonomy" id="2606893"/>
    <lineage>
        <taxon>Eukaryota</taxon>
        <taxon>Fungi</taxon>
        <taxon>Dikarya</taxon>
        <taxon>Ascomycota</taxon>
        <taxon>Saccharomycotina</taxon>
        <taxon>Dipodascomycetes</taxon>
        <taxon>Dipodascales</taxon>
        <taxon>Dipodascaceae</taxon>
        <taxon>Magnusiomyces</taxon>
    </lineage>
</organism>
<accession>A0A5E8C0B4</accession>
<proteinExistence type="predicted"/>
<dbReference type="EMBL" id="CABVLU010000004">
    <property type="protein sequence ID" value="VVT56812.1"/>
    <property type="molecule type" value="Genomic_DNA"/>
</dbReference>
<reference evidence="3 4" key="1">
    <citation type="submission" date="2019-09" db="EMBL/GenBank/DDBJ databases">
        <authorList>
            <person name="Brejova B."/>
        </authorList>
    </citation>
    <scope>NUCLEOTIDE SEQUENCE [LARGE SCALE GENOMIC DNA]</scope>
</reference>
<keyword evidence="4" id="KW-1185">Reference proteome</keyword>
<name>A0A5E8C0B4_9ASCO</name>